<dbReference type="Proteomes" id="UP000194003">
    <property type="component" value="Unassembled WGS sequence"/>
</dbReference>
<protein>
    <submittedName>
        <fullName evidence="2">Uncharacterized protein</fullName>
    </submittedName>
</protein>
<evidence type="ECO:0000313" key="3">
    <source>
        <dbReference type="Proteomes" id="UP000194003"/>
    </source>
</evidence>
<sequence>MGLFGSLFGGGGDDKREQEKEAARARVPELLETLYLWNGEFSGDVEEAINEYYSLSHNVLGSETPPLERGRIPTRDLSALFPEGVPDDVLVADQDGLCVVEIAPNHFGLQEREDFD</sequence>
<dbReference type="AlphaFoldDB" id="A0A1Y2K047"/>
<keyword evidence="3" id="KW-1185">Reference proteome</keyword>
<evidence type="ECO:0000256" key="1">
    <source>
        <dbReference type="SAM" id="MobiDB-lite"/>
    </source>
</evidence>
<reference evidence="2 3" key="1">
    <citation type="journal article" date="2016" name="BMC Genomics">
        <title>Combined genomic and structural analyses of a cultured magnetotactic bacterium reveals its niche adaptation to a dynamic environment.</title>
        <authorList>
            <person name="Araujo A.C."/>
            <person name="Morillo V."/>
            <person name="Cypriano J."/>
            <person name="Teixeira L.C."/>
            <person name="Leao P."/>
            <person name="Lyra S."/>
            <person name="Almeida L.G."/>
            <person name="Bazylinski D.A."/>
            <person name="Vasconcellos A.T."/>
            <person name="Abreu F."/>
            <person name="Lins U."/>
        </authorList>
    </citation>
    <scope>NUCLEOTIDE SEQUENCE [LARGE SCALE GENOMIC DNA]</scope>
    <source>
        <strain evidence="2 3">IT-1</strain>
    </source>
</reference>
<dbReference type="OrthoDB" id="8005649at2"/>
<proteinExistence type="predicted"/>
<comment type="caution">
    <text evidence="2">The sequence shown here is derived from an EMBL/GenBank/DDBJ whole genome shotgun (WGS) entry which is preliminary data.</text>
</comment>
<accession>A0A1Y2K047</accession>
<gene>
    <name evidence="2" type="ORF">MAIT1_01279</name>
</gene>
<feature type="compositionally biased region" description="Basic and acidic residues" evidence="1">
    <location>
        <begin position="12"/>
        <end position="23"/>
    </location>
</feature>
<dbReference type="EMBL" id="LVJN01000020">
    <property type="protein sequence ID" value="OSM01349.1"/>
    <property type="molecule type" value="Genomic_DNA"/>
</dbReference>
<evidence type="ECO:0000313" key="2">
    <source>
        <dbReference type="EMBL" id="OSM01349.1"/>
    </source>
</evidence>
<dbReference type="RefSeq" id="WP_085442592.1">
    <property type="nucleotide sequence ID" value="NZ_LVJN01000020.1"/>
</dbReference>
<name>A0A1Y2K047_9PROT</name>
<feature type="region of interest" description="Disordered" evidence="1">
    <location>
        <begin position="1"/>
        <end position="23"/>
    </location>
</feature>
<organism evidence="2 3">
    <name type="scientific">Magnetofaba australis IT-1</name>
    <dbReference type="NCBI Taxonomy" id="1434232"/>
    <lineage>
        <taxon>Bacteria</taxon>
        <taxon>Pseudomonadati</taxon>
        <taxon>Pseudomonadota</taxon>
        <taxon>Magnetococcia</taxon>
        <taxon>Magnetococcales</taxon>
        <taxon>Magnetococcaceae</taxon>
        <taxon>Magnetofaba</taxon>
    </lineage>
</organism>